<feature type="domain" description="MPN" evidence="3">
    <location>
        <begin position="313"/>
        <end position="454"/>
    </location>
</feature>
<protein>
    <recommendedName>
        <fullName evidence="7">MPN domain-containing protein</fullName>
    </recommendedName>
</protein>
<dbReference type="PROSITE" id="PS50249">
    <property type="entry name" value="MPN"/>
    <property type="match status" value="1"/>
</dbReference>
<dbReference type="OrthoDB" id="118550at2759"/>
<dbReference type="EMBL" id="JANBUL010000250">
    <property type="protein sequence ID" value="KAJ2778091.1"/>
    <property type="molecule type" value="Genomic_DNA"/>
</dbReference>
<dbReference type="InterPro" id="IPR007526">
    <property type="entry name" value="SWIRM"/>
</dbReference>
<reference evidence="5" key="1">
    <citation type="submission" date="2022-07" db="EMBL/GenBank/DDBJ databases">
        <title>Phylogenomic reconstructions and comparative analyses of Kickxellomycotina fungi.</title>
        <authorList>
            <person name="Reynolds N.K."/>
            <person name="Stajich J.E."/>
            <person name="Barry K."/>
            <person name="Grigoriev I.V."/>
            <person name="Crous P."/>
            <person name="Smith M.E."/>
        </authorList>
    </citation>
    <scope>NUCLEOTIDE SEQUENCE</scope>
    <source>
        <strain evidence="5">NBRC 105414</strain>
    </source>
</reference>
<dbReference type="PROSITE" id="PS50934">
    <property type="entry name" value="SWIRM"/>
    <property type="match status" value="1"/>
</dbReference>
<keyword evidence="1" id="KW-0238">DNA-binding</keyword>
<dbReference type="Gene3D" id="3.40.140.10">
    <property type="entry name" value="Cytidine Deaminase, domain 2"/>
    <property type="match status" value="1"/>
</dbReference>
<organism evidence="5 6">
    <name type="scientific">Coemansia javaensis</name>
    <dbReference type="NCBI Taxonomy" id="2761396"/>
    <lineage>
        <taxon>Eukaryota</taxon>
        <taxon>Fungi</taxon>
        <taxon>Fungi incertae sedis</taxon>
        <taxon>Zoopagomycota</taxon>
        <taxon>Kickxellomycotina</taxon>
        <taxon>Kickxellomycetes</taxon>
        <taxon>Kickxellales</taxon>
        <taxon>Kickxellaceae</taxon>
        <taxon>Coemansia</taxon>
    </lineage>
</organism>
<dbReference type="GO" id="GO:0008237">
    <property type="term" value="F:metallopeptidase activity"/>
    <property type="evidence" value="ECO:0007669"/>
    <property type="project" value="InterPro"/>
</dbReference>
<dbReference type="InterPro" id="IPR000555">
    <property type="entry name" value="JAMM/MPN+_dom"/>
</dbReference>
<gene>
    <name evidence="5" type="ORF">H4R18_004810</name>
</gene>
<dbReference type="InterPro" id="IPR036388">
    <property type="entry name" value="WH-like_DNA-bd_sf"/>
</dbReference>
<dbReference type="PANTHER" id="PTHR10410">
    <property type="entry name" value="EUKARYOTIC TRANSLATION INITIATION FACTOR 3 -RELATED"/>
    <property type="match status" value="1"/>
</dbReference>
<name>A0A9W8H8C9_9FUNG</name>
<dbReference type="AlphaFoldDB" id="A0A9W8H8C9"/>
<feature type="region of interest" description="Disordered" evidence="2">
    <location>
        <begin position="167"/>
        <end position="232"/>
    </location>
</feature>
<sequence length="565" mass="59138">MEQAAGTDTTLAAGTKDALGADTALAAGTKDTLGTDTALATGTDTTLADDSDTALATGIDGAVGGDSDTALADSGAEAGPGAAVGLGTAVSEAERQGCREFFLGRANKTPERYVRIRNHMMQAWAAQRPQYLTKIKARAGLKGCGDVNAIGRVHAFLESAGAINAGAEAARRRPPPANGAARRRPPAHGGSGGSGSSGSSDEDAQSDGGWRGPGAAATTGRRRRVRGPDGAWVNEDEYYGGHVIAHDVVERHADDEDYSCSSASSDGGGGGGGRKGRKRRRGGGDERWRHNSNSEFRLIPCREFGAVEAPFAVRITAAALALMDLHAHLMYTEIIGLLGGHFLADQRTVEVDIAFPCRSTSTTTECEMDPASEVEARRVFSAAGRQAVGWFHSHPTFEATPSVRDIHNQRAYQALCRRASDRVEPFVGLIVSPPGGGCTGGGGGGGAHGVSDIGAFYVLPGGDGDGAEGVPYQIAYEVTGRDQIPDDLLDAMAHLIETHAGLAQRADLAKRFRRNGAMTALEKLTLSMRARWAAAAHAQWDAGVTARLRPLLLRHFFRGARPPEQ</sequence>
<feature type="region of interest" description="Disordered" evidence="2">
    <location>
        <begin position="255"/>
        <end position="289"/>
    </location>
</feature>
<evidence type="ECO:0000256" key="1">
    <source>
        <dbReference type="ARBA" id="ARBA00023125"/>
    </source>
</evidence>
<dbReference type="InterPro" id="IPR050242">
    <property type="entry name" value="JAMM_MPN+_peptidase_M67A"/>
</dbReference>
<dbReference type="Gene3D" id="1.10.10.10">
    <property type="entry name" value="Winged helix-like DNA-binding domain superfamily/Winged helix DNA-binding domain"/>
    <property type="match status" value="1"/>
</dbReference>
<comment type="caution">
    <text evidence="5">The sequence shown here is derived from an EMBL/GenBank/DDBJ whole genome shotgun (WGS) entry which is preliminary data.</text>
</comment>
<dbReference type="InterPro" id="IPR037518">
    <property type="entry name" value="MPN"/>
</dbReference>
<dbReference type="SUPFAM" id="SSF102712">
    <property type="entry name" value="JAB1/MPN domain"/>
    <property type="match status" value="1"/>
</dbReference>
<evidence type="ECO:0000313" key="5">
    <source>
        <dbReference type="EMBL" id="KAJ2778091.1"/>
    </source>
</evidence>
<keyword evidence="6" id="KW-1185">Reference proteome</keyword>
<evidence type="ECO:0000313" key="6">
    <source>
        <dbReference type="Proteomes" id="UP001140217"/>
    </source>
</evidence>
<feature type="domain" description="SWIRM" evidence="4">
    <location>
        <begin position="76"/>
        <end position="174"/>
    </location>
</feature>
<dbReference type="GO" id="GO:0003677">
    <property type="term" value="F:DNA binding"/>
    <property type="evidence" value="ECO:0007669"/>
    <property type="project" value="UniProtKB-KW"/>
</dbReference>
<dbReference type="Pfam" id="PF01398">
    <property type="entry name" value="JAB"/>
    <property type="match status" value="1"/>
</dbReference>
<proteinExistence type="predicted"/>
<accession>A0A9W8H8C9</accession>
<dbReference type="SUPFAM" id="SSF46689">
    <property type="entry name" value="Homeodomain-like"/>
    <property type="match status" value="1"/>
</dbReference>
<dbReference type="Proteomes" id="UP001140217">
    <property type="component" value="Unassembled WGS sequence"/>
</dbReference>
<evidence type="ECO:0000256" key="2">
    <source>
        <dbReference type="SAM" id="MobiDB-lite"/>
    </source>
</evidence>
<evidence type="ECO:0008006" key="7">
    <source>
        <dbReference type="Google" id="ProtNLM"/>
    </source>
</evidence>
<dbReference type="Pfam" id="PF04433">
    <property type="entry name" value="SWIRM"/>
    <property type="match status" value="1"/>
</dbReference>
<dbReference type="InterPro" id="IPR009057">
    <property type="entry name" value="Homeodomain-like_sf"/>
</dbReference>
<evidence type="ECO:0000259" key="4">
    <source>
        <dbReference type="PROSITE" id="PS50934"/>
    </source>
</evidence>
<evidence type="ECO:0000259" key="3">
    <source>
        <dbReference type="PROSITE" id="PS50249"/>
    </source>
</evidence>
<dbReference type="GO" id="GO:0010468">
    <property type="term" value="P:regulation of gene expression"/>
    <property type="evidence" value="ECO:0007669"/>
    <property type="project" value="UniProtKB-ARBA"/>
</dbReference>